<dbReference type="GO" id="GO:0000981">
    <property type="term" value="F:DNA-binding transcription factor activity, RNA polymerase II-specific"/>
    <property type="evidence" value="ECO:0007669"/>
    <property type="project" value="TreeGrafter"/>
</dbReference>
<feature type="region of interest" description="Disordered" evidence="6">
    <location>
        <begin position="383"/>
        <end position="446"/>
    </location>
</feature>
<dbReference type="OrthoDB" id="2508326at2759"/>
<evidence type="ECO:0000256" key="4">
    <source>
        <dbReference type="ARBA" id="ARBA00023163"/>
    </source>
</evidence>
<evidence type="ECO:0000256" key="2">
    <source>
        <dbReference type="ARBA" id="ARBA00023015"/>
    </source>
</evidence>
<evidence type="ECO:0000313" key="9">
    <source>
        <dbReference type="Proteomes" id="UP000324748"/>
    </source>
</evidence>
<organism evidence="7 9">
    <name type="scientific">Puccinia graminis f. sp. tritici</name>
    <dbReference type="NCBI Taxonomy" id="56615"/>
    <lineage>
        <taxon>Eukaryota</taxon>
        <taxon>Fungi</taxon>
        <taxon>Dikarya</taxon>
        <taxon>Basidiomycota</taxon>
        <taxon>Pucciniomycotina</taxon>
        <taxon>Pucciniomycetes</taxon>
        <taxon>Pucciniales</taxon>
        <taxon>Pucciniaceae</taxon>
        <taxon>Puccinia</taxon>
    </lineage>
</organism>
<keyword evidence="3" id="KW-0238">DNA-binding</keyword>
<comment type="caution">
    <text evidence="7">The sequence shown here is derived from an EMBL/GenBank/DDBJ whole genome shotgun (WGS) entry which is preliminary data.</text>
</comment>
<dbReference type="InterPro" id="IPR040223">
    <property type="entry name" value="PAR_bZIP"/>
</dbReference>
<evidence type="ECO:0000256" key="6">
    <source>
        <dbReference type="SAM" id="MobiDB-lite"/>
    </source>
</evidence>
<dbReference type="PANTHER" id="PTHR11988:SF27">
    <property type="entry name" value="GH27708P"/>
    <property type="match status" value="1"/>
</dbReference>
<evidence type="ECO:0000313" key="8">
    <source>
        <dbReference type="EMBL" id="KAA1122903.1"/>
    </source>
</evidence>
<dbReference type="GO" id="GO:0005634">
    <property type="term" value="C:nucleus"/>
    <property type="evidence" value="ECO:0007669"/>
    <property type="project" value="UniProtKB-SubCell"/>
</dbReference>
<evidence type="ECO:0000256" key="1">
    <source>
        <dbReference type="ARBA" id="ARBA00004123"/>
    </source>
</evidence>
<comment type="subcellular location">
    <subcellularLocation>
        <location evidence="1">Nucleus</location>
    </subcellularLocation>
</comment>
<keyword evidence="2" id="KW-0805">Transcription regulation</keyword>
<dbReference type="Proteomes" id="UP000324748">
    <property type="component" value="Unassembled WGS sequence"/>
</dbReference>
<evidence type="ECO:0000313" key="10">
    <source>
        <dbReference type="Proteomes" id="UP000325313"/>
    </source>
</evidence>
<dbReference type="PANTHER" id="PTHR11988">
    <property type="entry name" value="THYROTROPH EMBRYONIC FACTOR RELATED"/>
    <property type="match status" value="1"/>
</dbReference>
<sequence>MANLTDLPAELVHQIIDHILLLRANQPYCATSRRISNDELHHKPNHIKGLKPIDSRPPRVPIHQKTDFYSPWLENDYQRDPSSLRQVSWPECLPSNPYLPLSLVGRTFRQCAQERLFKDVVLKDRWQAYLFHRSLTCCLSQSTRAPIVNLQAGKRSIRKDKVPPLAQHVRTLQFMWTGSCSMGKGGGSLICEIIQSCPSLENLVISNPLLYSCKEPIYQALAARKSIKEFVILQDPYSKSFQWRVEEVVGRLFAHWDRLETVDLHRLSGRPSSRALTIPEEPAVLRSIPIINPNLRTMILTQPDLDEKQFELLLKSSQESLRTLEIINPTERLSRAGLCRILQEATSPDLESLRIEVESWWHPIERTYARTYGSESLGSMVERLYDDGSDGQGSRVEGSYDEGLAGGEGLDNLEGSVVEELGDESPDVEEGAEGSDGEGLVPEDSDDPAINPNLLDIVFSSQKALRKLKCLSFTGELASPMFFDLLPQSLVKLAWEHCNMEPLVLAARLSSPIESDHSLPHLLCCSVRIRYCWNEANRQKIQRVLKARGGCLHQSIDDSYGRAETESQEEREALESESIDHKIARTSSHFYHDRRDVWDG</sequence>
<dbReference type="EMBL" id="VDEP01000214">
    <property type="protein sequence ID" value="KAA1122903.1"/>
    <property type="molecule type" value="Genomic_DNA"/>
</dbReference>
<evidence type="ECO:0000256" key="5">
    <source>
        <dbReference type="ARBA" id="ARBA00023242"/>
    </source>
</evidence>
<dbReference type="GO" id="GO:0000978">
    <property type="term" value="F:RNA polymerase II cis-regulatory region sequence-specific DNA binding"/>
    <property type="evidence" value="ECO:0007669"/>
    <property type="project" value="TreeGrafter"/>
</dbReference>
<keyword evidence="9" id="KW-1185">Reference proteome</keyword>
<dbReference type="EMBL" id="VSWC01000118">
    <property type="protein sequence ID" value="KAA1083753.1"/>
    <property type="molecule type" value="Genomic_DNA"/>
</dbReference>
<keyword evidence="4" id="KW-0804">Transcription</keyword>
<name>A0A5B0N5I1_PUCGR</name>
<dbReference type="Gene3D" id="3.80.10.10">
    <property type="entry name" value="Ribonuclease Inhibitor"/>
    <property type="match status" value="1"/>
</dbReference>
<accession>A0A5B0N5I1</accession>
<dbReference type="AlphaFoldDB" id="A0A5B0N5I1"/>
<dbReference type="Proteomes" id="UP000325313">
    <property type="component" value="Unassembled WGS sequence"/>
</dbReference>
<dbReference type="InterPro" id="IPR032675">
    <property type="entry name" value="LRR_dom_sf"/>
</dbReference>
<gene>
    <name evidence="7" type="ORF">PGT21_005886</name>
    <name evidence="8" type="ORF">PGTUg99_011986</name>
</gene>
<evidence type="ECO:0000313" key="7">
    <source>
        <dbReference type="EMBL" id="KAA1083753.1"/>
    </source>
</evidence>
<feature type="compositionally biased region" description="Acidic residues" evidence="6">
    <location>
        <begin position="420"/>
        <end position="446"/>
    </location>
</feature>
<keyword evidence="5" id="KW-0539">Nucleus</keyword>
<evidence type="ECO:0000256" key="3">
    <source>
        <dbReference type="ARBA" id="ARBA00023125"/>
    </source>
</evidence>
<proteinExistence type="predicted"/>
<protein>
    <submittedName>
        <fullName evidence="7">Uncharacterized protein</fullName>
    </submittedName>
</protein>
<dbReference type="SUPFAM" id="SSF52047">
    <property type="entry name" value="RNI-like"/>
    <property type="match status" value="1"/>
</dbReference>
<reference evidence="9 10" key="1">
    <citation type="submission" date="2019-05" db="EMBL/GenBank/DDBJ databases">
        <title>Emergence of the Ug99 lineage of the wheat stem rust pathogen through somatic hybridization.</title>
        <authorList>
            <person name="Li F."/>
            <person name="Upadhyaya N.M."/>
            <person name="Sperschneider J."/>
            <person name="Matny O."/>
            <person name="Nguyen-Phuc H."/>
            <person name="Mago R."/>
            <person name="Raley C."/>
            <person name="Miller M.E."/>
            <person name="Silverstein K.A.T."/>
            <person name="Henningsen E."/>
            <person name="Hirsch C.D."/>
            <person name="Visser B."/>
            <person name="Pretorius Z.A."/>
            <person name="Steffenson B.J."/>
            <person name="Schwessinger B."/>
            <person name="Dodds P.N."/>
            <person name="Figueroa M."/>
        </authorList>
    </citation>
    <scope>NUCLEOTIDE SEQUENCE [LARGE SCALE GENOMIC DNA]</scope>
    <source>
        <strain evidence="7">21-0</strain>
        <strain evidence="8 10">Ug99</strain>
    </source>
</reference>